<name>A0A816F420_9BILA</name>
<accession>A0A816F420</accession>
<gene>
    <name evidence="2" type="ORF">JXQ802_LOCUS55584</name>
    <name evidence="1" type="ORF">PYM288_LOCUS39050</name>
</gene>
<feature type="non-terminal residue" evidence="2">
    <location>
        <position position="1"/>
    </location>
</feature>
<evidence type="ECO:0000313" key="2">
    <source>
        <dbReference type="EMBL" id="CAF1657900.1"/>
    </source>
</evidence>
<sequence>LENFIEHINYLPLNNTQNSIEIKNKRYKLIQEAKRTWLNIFFNVYEYKLQKYEQQYENEFKELEIQLFNINITNDGVSILNKFKKYITYRTNRLKQDISNKISSSRGILLQNRHRSSLAKNMIGVSPEPYLDLIDNPFNTLQWNQLSLGPSYIRLNQSAIRPEKQQLKELEKEHKEIYQKVELNLIKNQGIPLTAPIFKRYSTNLLNSLRHYYLTPLSYKDQIEA</sequence>
<dbReference type="EMBL" id="CAJNOH010010166">
    <property type="protein sequence ID" value="CAF1509075.1"/>
    <property type="molecule type" value="Genomic_DNA"/>
</dbReference>
<dbReference type="EMBL" id="CAJNOL010011978">
    <property type="protein sequence ID" value="CAF1657900.1"/>
    <property type="molecule type" value="Genomic_DNA"/>
</dbReference>
<comment type="caution">
    <text evidence="2">The sequence shown here is derived from an EMBL/GenBank/DDBJ whole genome shotgun (WGS) entry which is preliminary data.</text>
</comment>
<dbReference type="Proteomes" id="UP000663870">
    <property type="component" value="Unassembled WGS sequence"/>
</dbReference>
<keyword evidence="3" id="KW-1185">Reference proteome</keyword>
<proteinExistence type="predicted"/>
<reference evidence="2" key="1">
    <citation type="submission" date="2021-02" db="EMBL/GenBank/DDBJ databases">
        <authorList>
            <person name="Nowell W R."/>
        </authorList>
    </citation>
    <scope>NUCLEOTIDE SEQUENCE</scope>
</reference>
<evidence type="ECO:0000313" key="1">
    <source>
        <dbReference type="EMBL" id="CAF1509075.1"/>
    </source>
</evidence>
<protein>
    <submittedName>
        <fullName evidence="2">Uncharacterized protein</fullName>
    </submittedName>
</protein>
<dbReference type="Proteomes" id="UP000663854">
    <property type="component" value="Unassembled WGS sequence"/>
</dbReference>
<dbReference type="AlphaFoldDB" id="A0A816F420"/>
<organism evidence="2 3">
    <name type="scientific">Rotaria sordida</name>
    <dbReference type="NCBI Taxonomy" id="392033"/>
    <lineage>
        <taxon>Eukaryota</taxon>
        <taxon>Metazoa</taxon>
        <taxon>Spiralia</taxon>
        <taxon>Gnathifera</taxon>
        <taxon>Rotifera</taxon>
        <taxon>Eurotatoria</taxon>
        <taxon>Bdelloidea</taxon>
        <taxon>Philodinida</taxon>
        <taxon>Philodinidae</taxon>
        <taxon>Rotaria</taxon>
    </lineage>
</organism>
<evidence type="ECO:0000313" key="3">
    <source>
        <dbReference type="Proteomes" id="UP000663870"/>
    </source>
</evidence>